<dbReference type="EMBL" id="CP086242">
    <property type="protein sequence ID" value="WAG63343.1"/>
    <property type="molecule type" value="Genomic_DNA"/>
</dbReference>
<name>A0AA47EN85_9CLOT</name>
<dbReference type="Pfam" id="PF14501">
    <property type="entry name" value="HATPase_c_5"/>
    <property type="match status" value="1"/>
</dbReference>
<dbReference type="Proteomes" id="UP001164733">
    <property type="component" value="Plasmid pCF009-c"/>
</dbReference>
<feature type="domain" description="Sensor histidine kinase NatK-like C-terminal" evidence="2">
    <location>
        <begin position="208"/>
        <end position="311"/>
    </location>
</feature>
<gene>
    <name evidence="3" type="ORF">LL038_25395</name>
</gene>
<keyword evidence="1" id="KW-0472">Membrane</keyword>
<protein>
    <submittedName>
        <fullName evidence="3">GHKL domain-containing protein</fullName>
    </submittedName>
</protein>
<dbReference type="PANTHER" id="PTHR40448">
    <property type="entry name" value="TWO-COMPONENT SENSOR HISTIDINE KINASE"/>
    <property type="match status" value="1"/>
</dbReference>
<feature type="transmembrane region" description="Helical" evidence="1">
    <location>
        <begin position="29"/>
        <end position="50"/>
    </location>
</feature>
<dbReference type="InterPro" id="IPR032834">
    <property type="entry name" value="NatK-like_C"/>
</dbReference>
<evidence type="ECO:0000256" key="1">
    <source>
        <dbReference type="SAM" id="Phobius"/>
    </source>
</evidence>
<sequence length="319" mass="37214">MSYVISKVVGIFLKKMYFRNFIKIKSKNILIFTGCLLIALIAIYLYSLFLKESFKSFGKINVVLNLFFVLFFLAIIIIFTKLNNENTKKTLEVKFRDEELSKLKEYTNMLEYSSNGLRNFKHDYINILQIMDEYIKSDNINGLKIFFKHDLLPESKKILERDTCLMLLQHIKIDPLKAIISSKIINAQSKNIKVKIEIVDDINELSINLIDICRIAGILLDNAIEATELCDNKFIDFLIFKDEKNTTLIINNSCNKWTPPIHKIYEKNFSTKGLNRGIGLKFVKNIIEEKYTNVLLNTKMENSIFCQEIIIINNSKKYN</sequence>
<evidence type="ECO:0000313" key="3">
    <source>
        <dbReference type="EMBL" id="WAG63343.1"/>
    </source>
</evidence>
<evidence type="ECO:0000313" key="4">
    <source>
        <dbReference type="Proteomes" id="UP001164733"/>
    </source>
</evidence>
<dbReference type="SUPFAM" id="SSF55874">
    <property type="entry name" value="ATPase domain of HSP90 chaperone/DNA topoisomerase II/histidine kinase"/>
    <property type="match status" value="1"/>
</dbReference>
<dbReference type="AlphaFoldDB" id="A0AA47EN85"/>
<keyword evidence="1" id="KW-0812">Transmembrane</keyword>
<organism evidence="3 4">
    <name type="scientific">Clostridium estertheticum</name>
    <dbReference type="NCBI Taxonomy" id="238834"/>
    <lineage>
        <taxon>Bacteria</taxon>
        <taxon>Bacillati</taxon>
        <taxon>Bacillota</taxon>
        <taxon>Clostridia</taxon>
        <taxon>Eubacteriales</taxon>
        <taxon>Clostridiaceae</taxon>
        <taxon>Clostridium</taxon>
    </lineage>
</organism>
<feature type="transmembrane region" description="Helical" evidence="1">
    <location>
        <begin position="62"/>
        <end position="80"/>
    </location>
</feature>
<dbReference type="GO" id="GO:0042802">
    <property type="term" value="F:identical protein binding"/>
    <property type="evidence" value="ECO:0007669"/>
    <property type="project" value="TreeGrafter"/>
</dbReference>
<dbReference type="InterPro" id="IPR036890">
    <property type="entry name" value="HATPase_C_sf"/>
</dbReference>
<geneLocation type="plasmid" evidence="3 4">
    <name>pCF009-c</name>
</geneLocation>
<dbReference type="PANTHER" id="PTHR40448:SF1">
    <property type="entry name" value="TWO-COMPONENT SENSOR HISTIDINE KINASE"/>
    <property type="match status" value="1"/>
</dbReference>
<evidence type="ECO:0000259" key="2">
    <source>
        <dbReference type="Pfam" id="PF14501"/>
    </source>
</evidence>
<reference evidence="3" key="1">
    <citation type="submission" date="2021-11" db="EMBL/GenBank/DDBJ databases">
        <title>Clostridia strains as spoilage organisms.</title>
        <authorList>
            <person name="Wambui J."/>
            <person name="Stevens M.J.A."/>
            <person name="Stephan R."/>
        </authorList>
    </citation>
    <scope>NUCLEOTIDE SEQUENCE</scope>
    <source>
        <strain evidence="3">CF009</strain>
        <plasmid evidence="3">pCF009-c</plasmid>
    </source>
</reference>
<proteinExistence type="predicted"/>
<keyword evidence="3" id="KW-0614">Plasmid</keyword>
<keyword evidence="1" id="KW-1133">Transmembrane helix</keyword>
<accession>A0AA47EN85</accession>
<dbReference type="Gene3D" id="3.30.565.10">
    <property type="entry name" value="Histidine kinase-like ATPase, C-terminal domain"/>
    <property type="match status" value="1"/>
</dbReference>